<dbReference type="AlphaFoldDB" id="A0A1U8J1C4"/>
<evidence type="ECO:0008006" key="4">
    <source>
        <dbReference type="Google" id="ProtNLM"/>
    </source>
</evidence>
<dbReference type="Proteomes" id="UP000818029">
    <property type="component" value="Chromosome A05"/>
</dbReference>
<evidence type="ECO:0000313" key="3">
    <source>
        <dbReference type="RefSeq" id="XP_016684140.1"/>
    </source>
</evidence>
<dbReference type="PANTHER" id="PTHR34482">
    <property type="entry name" value="DNA DAMAGE-INDUCIBLE PROTEIN 1-LIKE"/>
    <property type="match status" value="1"/>
</dbReference>
<dbReference type="GeneID" id="107902476"/>
<gene>
    <name evidence="3" type="primary">LOC107902476</name>
</gene>
<feature type="region of interest" description="Disordered" evidence="1">
    <location>
        <begin position="1"/>
        <end position="27"/>
    </location>
</feature>
<feature type="compositionally biased region" description="Polar residues" evidence="1">
    <location>
        <begin position="15"/>
        <end position="27"/>
    </location>
</feature>
<proteinExistence type="predicted"/>
<name>A0A1U8J1C4_GOSHI</name>
<evidence type="ECO:0000256" key="1">
    <source>
        <dbReference type="SAM" id="MobiDB-lite"/>
    </source>
</evidence>
<protein>
    <recommendedName>
        <fullName evidence="4">Gag-Pol polyprotein</fullName>
    </recommendedName>
</protein>
<reference evidence="3" key="2">
    <citation type="submission" date="2025-08" db="UniProtKB">
        <authorList>
            <consortium name="RefSeq"/>
        </authorList>
    </citation>
    <scope>IDENTIFICATION</scope>
</reference>
<dbReference type="PANTHER" id="PTHR34482:SF36">
    <property type="entry name" value="RETROTRANSPOSON GAG DOMAIN-CONTAINING PROTEIN"/>
    <property type="match status" value="1"/>
</dbReference>
<dbReference type="OrthoDB" id="415724at2759"/>
<evidence type="ECO:0000313" key="2">
    <source>
        <dbReference type="Proteomes" id="UP000818029"/>
    </source>
</evidence>
<dbReference type="KEGG" id="ghi:107902476"/>
<organism evidence="2 3">
    <name type="scientific">Gossypium hirsutum</name>
    <name type="common">Upland cotton</name>
    <name type="synonym">Gossypium mexicanum</name>
    <dbReference type="NCBI Taxonomy" id="3635"/>
    <lineage>
        <taxon>Eukaryota</taxon>
        <taxon>Viridiplantae</taxon>
        <taxon>Streptophyta</taxon>
        <taxon>Embryophyta</taxon>
        <taxon>Tracheophyta</taxon>
        <taxon>Spermatophyta</taxon>
        <taxon>Magnoliopsida</taxon>
        <taxon>eudicotyledons</taxon>
        <taxon>Gunneridae</taxon>
        <taxon>Pentapetalae</taxon>
        <taxon>rosids</taxon>
        <taxon>malvids</taxon>
        <taxon>Malvales</taxon>
        <taxon>Malvaceae</taxon>
        <taxon>Malvoideae</taxon>
        <taxon>Gossypium</taxon>
    </lineage>
</organism>
<sequence length="317" mass="37181">MSDRPERTEQEEVNSRVQTSKQGTSSNVPISLMREEELKNMIYGFMNQWYNETIQERNQAQQSLSPITTPVVPSVAPPPPSITESSKYLLLEKLRKHGAEKFRGKIDDDPVKAEYWLQSIMRVFKEMVCSSDDYLRCAVSLLKEETYNWWETIEAVVPIEKITWEFFQSEFKKKYVSRRFEERLNDEIKMMIEATEIQEFVVLSDRTQKLEEVYNRKMQQDRKSKESFKRNTSKSFSTLPVKKSREEFSRTISAPERLGKSRPRQSNFRTSDRLVVSEGSVQNTPRPKCQHCGRNHPSEYRGKIGACYKCGVTDHFI</sequence>
<dbReference type="PaxDb" id="3635-A0A1U8J1C4"/>
<keyword evidence="2" id="KW-1185">Reference proteome</keyword>
<feature type="compositionally biased region" description="Basic and acidic residues" evidence="1">
    <location>
        <begin position="1"/>
        <end position="14"/>
    </location>
</feature>
<reference evidence="2" key="1">
    <citation type="journal article" date="2020" name="Nat. Genet.">
        <title>Genomic diversifications of five Gossypium allopolyploid species and their impact on cotton improvement.</title>
        <authorList>
            <person name="Chen Z.J."/>
            <person name="Sreedasyam A."/>
            <person name="Ando A."/>
            <person name="Song Q."/>
            <person name="De Santiago L.M."/>
            <person name="Hulse-Kemp A.M."/>
            <person name="Ding M."/>
            <person name="Ye W."/>
            <person name="Kirkbride R.C."/>
            <person name="Jenkins J."/>
            <person name="Plott C."/>
            <person name="Lovell J."/>
            <person name="Lin Y.M."/>
            <person name="Vaughn R."/>
            <person name="Liu B."/>
            <person name="Simpson S."/>
            <person name="Scheffler B.E."/>
            <person name="Wen L."/>
            <person name="Saski C.A."/>
            <person name="Grover C.E."/>
            <person name="Hu G."/>
            <person name="Conover J.L."/>
            <person name="Carlson J.W."/>
            <person name="Shu S."/>
            <person name="Boston L.B."/>
            <person name="Williams M."/>
            <person name="Peterson D.G."/>
            <person name="McGee K."/>
            <person name="Jones D.C."/>
            <person name="Wendel J.F."/>
            <person name="Stelly D.M."/>
            <person name="Grimwood J."/>
            <person name="Schmutz J."/>
        </authorList>
    </citation>
    <scope>NUCLEOTIDE SEQUENCE [LARGE SCALE GENOMIC DNA]</scope>
    <source>
        <strain evidence="2">cv. TM-1</strain>
    </source>
</reference>
<feature type="region of interest" description="Disordered" evidence="1">
    <location>
        <begin position="252"/>
        <end position="272"/>
    </location>
</feature>
<accession>A0A1U8J1C4</accession>
<dbReference type="RefSeq" id="XP_016684140.1">
    <property type="nucleotide sequence ID" value="XM_016828651.1"/>
</dbReference>